<name>A0A9X3WH15_9BACI</name>
<dbReference type="PANTHER" id="PTHR23159">
    <property type="entry name" value="CENTROSOMAL PROTEIN 2"/>
    <property type="match status" value="1"/>
</dbReference>
<comment type="caution">
    <text evidence="3">The sequence shown here is derived from an EMBL/GenBank/DDBJ whole genome shotgun (WGS) entry which is preliminary data.</text>
</comment>
<feature type="coiled-coil region" evidence="1">
    <location>
        <begin position="231"/>
        <end position="261"/>
    </location>
</feature>
<reference evidence="3" key="1">
    <citation type="submission" date="2022-06" db="EMBL/GenBank/DDBJ databases">
        <title>Aquibacillus sp. a new bacterium isolated from soil saline samples.</title>
        <authorList>
            <person name="Galisteo C."/>
            <person name="De La Haba R."/>
            <person name="Sanchez-Porro C."/>
            <person name="Ventosa A."/>
        </authorList>
    </citation>
    <scope>NUCLEOTIDE SEQUENCE</scope>
    <source>
        <strain evidence="3">3ASR75-54</strain>
    </source>
</reference>
<dbReference type="SUPFAM" id="SSF57997">
    <property type="entry name" value="Tropomyosin"/>
    <property type="match status" value="1"/>
</dbReference>
<evidence type="ECO:0000256" key="1">
    <source>
        <dbReference type="SAM" id="Coils"/>
    </source>
</evidence>
<accession>A0A9X3WH15</accession>
<dbReference type="SUPFAM" id="SSF52540">
    <property type="entry name" value="P-loop containing nucleoside triphosphate hydrolases"/>
    <property type="match status" value="2"/>
</dbReference>
<feature type="coiled-coil region" evidence="1">
    <location>
        <begin position="734"/>
        <end position="761"/>
    </location>
</feature>
<feature type="coiled-coil region" evidence="1">
    <location>
        <begin position="555"/>
        <end position="582"/>
    </location>
</feature>
<feature type="coiled-coil region" evidence="1">
    <location>
        <begin position="444"/>
        <end position="474"/>
    </location>
</feature>
<feature type="coiled-coil region" evidence="1">
    <location>
        <begin position="874"/>
        <end position="941"/>
    </location>
</feature>
<dbReference type="Gene3D" id="1.10.287.1490">
    <property type="match status" value="1"/>
</dbReference>
<dbReference type="InterPro" id="IPR027417">
    <property type="entry name" value="P-loop_NTPase"/>
</dbReference>
<dbReference type="Pfam" id="PF13558">
    <property type="entry name" value="SbcC_Walker_B"/>
    <property type="match status" value="1"/>
</dbReference>
<dbReference type="Gene3D" id="3.40.50.300">
    <property type="entry name" value="P-loop containing nucleotide triphosphate hydrolases"/>
    <property type="match status" value="2"/>
</dbReference>
<dbReference type="NCBIfam" id="TIGR02680">
    <property type="entry name" value="TIGR02680 family protein"/>
    <property type="match status" value="1"/>
</dbReference>
<evidence type="ECO:0000313" key="3">
    <source>
        <dbReference type="EMBL" id="MDC3418473.1"/>
    </source>
</evidence>
<keyword evidence="1" id="KW-0175">Coiled coil</keyword>
<protein>
    <submittedName>
        <fullName evidence="3">TIGR02680 family protein</fullName>
    </submittedName>
</protein>
<dbReference type="RefSeq" id="WP_272447540.1">
    <property type="nucleotide sequence ID" value="NZ_JAMQKC010000028.1"/>
</dbReference>
<proteinExistence type="predicted"/>
<sequence length="1376" mass="161200">MDNKWQMNRAGLLNFWYYDEEVFEFADGKLLLRGSNGSGKSVTMQSFLPVLLDGKKSPDRLDPFGSKARKMEDYLLGEKEVVDRDERTGYLFLEFKKADNEQYMTIGIGLQAKRNKPMKFWGFVVTDNRRIGYDFDLYKYENNAGEKQKIPRSRIELENVIGDGGQVVQTQNEYMKLVNKYVFGFETMEAYEDLIKLLIQLRSPKLSKDFRPTVIYEILEAALPPLSDEDLRHLSDTIEQMDQTKQQIEQLEREVTAIRSLNHVYSTYNQRVLADQAREFLSASKRVEKEQQIYDQLVNENQNLENEITQLTEQINDLTIEQETYQKQKERLSSHKVWNLEKERSQEQEKFEQVSRDLSRKNEQLGQRQQKERQLLDQKNLLEGSVTDRRHAIDDMILDMENDAEEASFGQTHQLNRQDFERSAQDTFDFSVWQKETNSHLNDLEAIEVEMRQYESLKDKYQEKDKELAAETKQLDDVTYQEQEWSKLFEEDKAKKLDEIYNWLSDTPWLKVSEDAIQEASRAIGFLYEPNSFEQVKQPFRQAVFAFEQQKRQTLSQLEFDRNQVIAQIEEKQQDLQEWKMKKDPEPDIHPETKLARKQLTDNGVAYVPFYAAVEFQDHVELDVQKRIEAAVLDSGMLDALITEENVAIMHDRVFTPAPNMMAFTLADYLQPDVDDSSLISATAVDDVLRSIMIGEDEESSFSISETGNYSIGLMKGHAVPVDNVRYIGRTARKRFREEQIQLLQAEIESLQGDKKVITDEIDTVHDAITEANRRFSQFPNDTDLQESFHHIKQARFQIEQHKSRLQTLTAQLKEIHRQYSEIKASMDEKTRTFNIERKLPAYQAAIVVMKRYDKDLSDLEKQHIKYVHNITRLDDVTRQLEELMEGMDELKGEINVATDRIKAIQQNLEQIELQLEQQGVADIRKQIEEVQTKLKFLEANLTDKVTTKPRKETELSHVAEKVVAKQVEVDFWINMMDAWGQSFEKELARRFVDVEKEELTSTAQEVVKQYGDILKEKDGSKLLGQLTQEFYKQQTDLMEYRMNEFSVSVDVPDWMNNGVGEEELPHVEKWKGKATRRLIELDYQGKQVSPYTVQQQLELDQARQESLLDEQDKALYEEILFHSVGQKLRARIRRAEQWVNEMKHLMETRDTSSGLSFSIRWKPRTADTESELDTVDLVQLLRQDAKLLKEEDLEKITMHFRSKIAKAKDLIGSASETQTLLQVLKEVLDYRKWFSFVLYFRREGESRRELTNNQFYKFSGGEKAMAMYIPLFTACYSRYKEAEAHAPYIISLDEAFAGVDENNIREMFEIVEQLGFNYMMNSQVLWGDYDTISSLSICELVRPKNADFVSVIKYYWDGEKLAFETPIEQEDETLI</sequence>
<gene>
    <name evidence="3" type="ORF">NC799_16455</name>
</gene>
<feature type="coiled-coil region" evidence="1">
    <location>
        <begin position="792"/>
        <end position="826"/>
    </location>
</feature>
<evidence type="ECO:0000256" key="2">
    <source>
        <dbReference type="SAM" id="MobiDB-lite"/>
    </source>
</evidence>
<evidence type="ECO:0000313" key="4">
    <source>
        <dbReference type="Proteomes" id="UP001145069"/>
    </source>
</evidence>
<organism evidence="3 4">
    <name type="scientific">Aquibacillus salsiterrae</name>
    <dbReference type="NCBI Taxonomy" id="2950439"/>
    <lineage>
        <taxon>Bacteria</taxon>
        <taxon>Bacillati</taxon>
        <taxon>Bacillota</taxon>
        <taxon>Bacilli</taxon>
        <taxon>Bacillales</taxon>
        <taxon>Bacillaceae</taxon>
        <taxon>Aquibacillus</taxon>
    </lineage>
</organism>
<dbReference type="Proteomes" id="UP001145069">
    <property type="component" value="Unassembled WGS sequence"/>
</dbReference>
<keyword evidence="4" id="KW-1185">Reference proteome</keyword>
<dbReference type="EMBL" id="JAMQKC010000028">
    <property type="protein sequence ID" value="MDC3418473.1"/>
    <property type="molecule type" value="Genomic_DNA"/>
</dbReference>
<feature type="region of interest" description="Disordered" evidence="2">
    <location>
        <begin position="349"/>
        <end position="372"/>
    </location>
</feature>
<dbReference type="PANTHER" id="PTHR23159:SF31">
    <property type="entry name" value="CENTROSOME-ASSOCIATED PROTEIN CEP250 ISOFORM X1"/>
    <property type="match status" value="1"/>
</dbReference>
<dbReference type="InterPro" id="IPR013496">
    <property type="entry name" value="CHP02680"/>
</dbReference>